<proteinExistence type="predicted"/>
<dbReference type="SUPFAM" id="SSF53335">
    <property type="entry name" value="S-adenosyl-L-methionine-dependent methyltransferases"/>
    <property type="match status" value="1"/>
</dbReference>
<protein>
    <recommendedName>
        <fullName evidence="1">DNA methylase adenine-specific domain-containing protein</fullName>
    </recommendedName>
</protein>
<name>R3K8R3_ENTFL</name>
<dbReference type="InterPro" id="IPR029063">
    <property type="entry name" value="SAM-dependent_MTases_sf"/>
</dbReference>
<evidence type="ECO:0000313" key="3">
    <source>
        <dbReference type="Proteomes" id="UP000013638"/>
    </source>
</evidence>
<dbReference type="PATRIC" id="fig|1169311.3.peg.2506"/>
<feature type="domain" description="DNA methylase adenine-specific" evidence="1">
    <location>
        <begin position="56"/>
        <end position="165"/>
    </location>
</feature>
<reference evidence="2 3" key="1">
    <citation type="submission" date="2013-02" db="EMBL/GenBank/DDBJ databases">
        <title>The Genome Sequence of Enterococcus faecalis ATCC_6055.</title>
        <authorList>
            <consortium name="The Broad Institute Genome Sequencing Platform"/>
            <consortium name="The Broad Institute Genome Sequencing Center for Infectious Disease"/>
            <person name="Earl A.M."/>
            <person name="Gilmore M.S."/>
            <person name="Lebreton F."/>
            <person name="Walker B."/>
            <person name="Young S.K."/>
            <person name="Zeng Q."/>
            <person name="Gargeya S."/>
            <person name="Fitzgerald M."/>
            <person name="Haas B."/>
            <person name="Abouelleil A."/>
            <person name="Alvarado L."/>
            <person name="Arachchi H.M."/>
            <person name="Berlin A.M."/>
            <person name="Chapman S.B."/>
            <person name="Dewar J."/>
            <person name="Goldberg J."/>
            <person name="Griggs A."/>
            <person name="Gujja S."/>
            <person name="Hansen M."/>
            <person name="Howarth C."/>
            <person name="Imamovic A."/>
            <person name="Larimer J."/>
            <person name="McCowan C."/>
            <person name="Murphy C."/>
            <person name="Neiman D."/>
            <person name="Pearson M."/>
            <person name="Priest M."/>
            <person name="Roberts A."/>
            <person name="Saif S."/>
            <person name="Shea T."/>
            <person name="Sisk P."/>
            <person name="Sykes S."/>
            <person name="Wortman J."/>
            <person name="Nusbaum C."/>
            <person name="Birren B."/>
        </authorList>
    </citation>
    <scope>NUCLEOTIDE SEQUENCE [LARGE SCALE GENOMIC DNA]</scope>
    <source>
        <strain evidence="2 3">ATCC 6055</strain>
    </source>
</reference>
<dbReference type="EMBL" id="ASDZ01000032">
    <property type="protein sequence ID" value="EOK10055.1"/>
    <property type="molecule type" value="Genomic_DNA"/>
</dbReference>
<comment type="caution">
    <text evidence="2">The sequence shown here is derived from an EMBL/GenBank/DDBJ whole genome shotgun (WGS) entry which is preliminary data.</text>
</comment>
<dbReference type="InterPro" id="IPR003356">
    <property type="entry name" value="DNA_methylase_A-5"/>
</dbReference>
<evidence type="ECO:0000313" key="2">
    <source>
        <dbReference type="EMBL" id="EOK10055.1"/>
    </source>
</evidence>
<dbReference type="GO" id="GO:0008170">
    <property type="term" value="F:N-methyltransferase activity"/>
    <property type="evidence" value="ECO:0007669"/>
    <property type="project" value="InterPro"/>
</dbReference>
<dbReference type="Gene3D" id="3.40.50.150">
    <property type="entry name" value="Vaccinia Virus protein VP39"/>
    <property type="match status" value="1"/>
</dbReference>
<dbReference type="Pfam" id="PF02384">
    <property type="entry name" value="N6_Mtase"/>
    <property type="match status" value="1"/>
</dbReference>
<evidence type="ECO:0000259" key="1">
    <source>
        <dbReference type="Pfam" id="PF02384"/>
    </source>
</evidence>
<dbReference type="GO" id="GO:0003677">
    <property type="term" value="F:DNA binding"/>
    <property type="evidence" value="ECO:0007669"/>
    <property type="project" value="InterPro"/>
</dbReference>
<organism evidence="2 3">
    <name type="scientific">Enterococcus faecalis ATCC 6055</name>
    <dbReference type="NCBI Taxonomy" id="1169311"/>
    <lineage>
        <taxon>Bacteria</taxon>
        <taxon>Bacillati</taxon>
        <taxon>Bacillota</taxon>
        <taxon>Bacilli</taxon>
        <taxon>Lactobacillales</taxon>
        <taxon>Enterococcaceae</taxon>
        <taxon>Enterococcus</taxon>
    </lineage>
</organism>
<gene>
    <name evidence="2" type="ORF">WOU_02546</name>
</gene>
<dbReference type="HOGENOM" id="CLU_064056_0_0_9"/>
<dbReference type="Proteomes" id="UP000013638">
    <property type="component" value="Unassembled WGS sequence"/>
</dbReference>
<dbReference type="AlphaFoldDB" id="R3K8R3"/>
<accession>R3K8R3</accession>
<sequence>MVKMKLTTEKINELLGVDDAYKAPEALMNILLNRDKREIVFNKFLEIEKDLTFDWFHEYFQDEHADRKVKKQDFTPNSIGEVIAKIVGPGSGLTHEVASGTGGMIIQKWRADRLSIGFFEYKPSMTFYDLEELSDRTIPFLIFNLAIRGMNATVVHGDSLDRKIKQIYFLQNSKDDSLAFSDVNVMPHSDVVTREFQVREWLEEAIDHIESPSVLGGENE</sequence>